<organism evidence="3 4">
    <name type="scientific">Anolis carolinensis</name>
    <name type="common">Green anole</name>
    <name type="synonym">American chameleon</name>
    <dbReference type="NCBI Taxonomy" id="28377"/>
    <lineage>
        <taxon>Eukaryota</taxon>
        <taxon>Metazoa</taxon>
        <taxon>Chordata</taxon>
        <taxon>Craniata</taxon>
        <taxon>Vertebrata</taxon>
        <taxon>Euteleostomi</taxon>
        <taxon>Lepidosauria</taxon>
        <taxon>Squamata</taxon>
        <taxon>Bifurcata</taxon>
        <taxon>Unidentata</taxon>
        <taxon>Episquamata</taxon>
        <taxon>Toxicofera</taxon>
        <taxon>Iguania</taxon>
        <taxon>Dactyloidae</taxon>
        <taxon>Anolis</taxon>
    </lineage>
</organism>
<reference evidence="3" key="2">
    <citation type="submission" date="2025-08" db="UniProtKB">
        <authorList>
            <consortium name="Ensembl"/>
        </authorList>
    </citation>
    <scope>IDENTIFICATION</scope>
</reference>
<reference evidence="3" key="3">
    <citation type="submission" date="2025-09" db="UniProtKB">
        <authorList>
            <consortium name="Ensembl"/>
        </authorList>
    </citation>
    <scope>IDENTIFICATION</scope>
</reference>
<gene>
    <name evidence="3" type="primary">kiaa1210</name>
</gene>
<evidence type="ECO:0000259" key="2">
    <source>
        <dbReference type="Pfam" id="PF15262"/>
    </source>
</evidence>
<feature type="region of interest" description="Disordered" evidence="1">
    <location>
        <begin position="348"/>
        <end position="375"/>
    </location>
</feature>
<feature type="compositionally biased region" description="Polar residues" evidence="1">
    <location>
        <begin position="168"/>
        <end position="185"/>
    </location>
</feature>
<feature type="compositionally biased region" description="Basic and acidic residues" evidence="1">
    <location>
        <begin position="466"/>
        <end position="476"/>
    </location>
</feature>
<feature type="region of interest" description="Disordered" evidence="1">
    <location>
        <begin position="396"/>
        <end position="536"/>
    </location>
</feature>
<dbReference type="Proteomes" id="UP000001646">
    <property type="component" value="Unplaced"/>
</dbReference>
<feature type="compositionally biased region" description="Basic and acidic residues" evidence="1">
    <location>
        <begin position="412"/>
        <end position="428"/>
    </location>
</feature>
<dbReference type="AlphaFoldDB" id="A0A803TN28"/>
<feature type="domain" description="DUF4592" evidence="2">
    <location>
        <begin position="125"/>
        <end position="250"/>
    </location>
</feature>
<feature type="compositionally biased region" description="Basic and acidic residues" evidence="1">
    <location>
        <begin position="356"/>
        <end position="370"/>
    </location>
</feature>
<proteinExistence type="predicted"/>
<name>A0A803TN28_ANOCA</name>
<protein>
    <recommendedName>
        <fullName evidence="2">DUF4592 domain-containing protein</fullName>
    </recommendedName>
</protein>
<keyword evidence="4" id="KW-1185">Reference proteome</keyword>
<feature type="compositionally biased region" description="Polar residues" evidence="1">
    <location>
        <begin position="668"/>
        <end position="678"/>
    </location>
</feature>
<dbReference type="InterPro" id="IPR028030">
    <property type="entry name" value="DUF4592"/>
</dbReference>
<feature type="compositionally biased region" description="Low complexity" evidence="1">
    <location>
        <begin position="687"/>
        <end position="698"/>
    </location>
</feature>
<accession>A0A803TN28</accession>
<feature type="region of interest" description="Disordered" evidence="1">
    <location>
        <begin position="636"/>
        <end position="729"/>
    </location>
</feature>
<dbReference type="PANTHER" id="PTHR47743:SF2">
    <property type="entry name" value="ACROSOMAL PROTEIN KIAA1210"/>
    <property type="match status" value="1"/>
</dbReference>
<dbReference type="InterPro" id="IPR026713">
    <property type="entry name" value="CRACD-like"/>
</dbReference>
<dbReference type="InParanoid" id="A0A803TN28"/>
<reference evidence="3" key="1">
    <citation type="submission" date="2009-12" db="EMBL/GenBank/DDBJ databases">
        <title>The Genome Sequence of Anolis carolinensis (Green Anole Lizard).</title>
        <authorList>
            <consortium name="The Genome Sequencing Platform"/>
            <person name="Di Palma F."/>
            <person name="Alfoldi J."/>
            <person name="Heiman D."/>
            <person name="Young S."/>
            <person name="Grabherr M."/>
            <person name="Johnson J."/>
            <person name="Lander E.S."/>
            <person name="Lindblad-Toh K."/>
        </authorList>
    </citation>
    <scope>NUCLEOTIDE SEQUENCE [LARGE SCALE GENOMIC DNA]</scope>
    <source>
        <strain evidence="3">JBL SC #1</strain>
    </source>
</reference>
<feature type="region of interest" description="Disordered" evidence="1">
    <location>
        <begin position="140"/>
        <end position="208"/>
    </location>
</feature>
<dbReference type="Pfam" id="PF15262">
    <property type="entry name" value="DUF4592"/>
    <property type="match status" value="1"/>
</dbReference>
<feature type="region of interest" description="Disordered" evidence="1">
    <location>
        <begin position="263"/>
        <end position="301"/>
    </location>
</feature>
<dbReference type="GeneTree" id="ENSGT00940000163031"/>
<feature type="region of interest" description="Disordered" evidence="1">
    <location>
        <begin position="1"/>
        <end position="87"/>
    </location>
</feature>
<dbReference type="Ensembl" id="ENSACAT00000041346.1">
    <property type="protein sequence ID" value="ENSACAP00000036618.1"/>
    <property type="gene ID" value="ENSACAG00000044162.1"/>
</dbReference>
<evidence type="ECO:0000313" key="3">
    <source>
        <dbReference type="Ensembl" id="ENSACAP00000036618.1"/>
    </source>
</evidence>
<feature type="compositionally biased region" description="Acidic residues" evidence="1">
    <location>
        <begin position="10"/>
        <end position="19"/>
    </location>
</feature>
<feature type="region of interest" description="Disordered" evidence="1">
    <location>
        <begin position="591"/>
        <end position="623"/>
    </location>
</feature>
<dbReference type="PANTHER" id="PTHR47743">
    <property type="entry name" value="KIAA1210 / KIAA1211 FAMILY MEMBER"/>
    <property type="match status" value="1"/>
</dbReference>
<evidence type="ECO:0000313" key="4">
    <source>
        <dbReference type="Proteomes" id="UP000001646"/>
    </source>
</evidence>
<sequence length="770" mass="83015">MAAKPMDPTEPPDVEDAGEEFSRKKKSRFQSFKDFFAKKKKARAGPASLGEAKMKPSQSSSDLAATDSGPGSVHLPTEPTISKGKMGNKALSHDSVFICESLPDVADKTASEEGLPGLQLRLQSNLRPGSPALVIPGKRADAAGAMSEDDGLPRSPPEISTLHDILACSTSEPSNPFQRQSSLSLDSEDGQVASESASRPLSPAVLGNPVLPTGLFVPADFNSPATPSSCLDTSAARHKMAVNPRRQKVFANKTLFMERLEKEEGSFGTAEGEPSPPEPPEGVERQDWKGLSAQDAKTPSWTNNVLPMTRVADALRYSWNAGPGADGDWRLALETDKETAVQVDFRNEEKEDMEEERVRRTDGLKHHEGAESLPLEAEAATLGDLPFLVMSGDVPGRDHYQPLSSCSQLEDQDSRSGIDTKYGEKAGDRTWNGSWSPVSDSAEFVPSPVSESLSEAEEISTFEDVPVVKEEARESVEETELFGGHTQPDDAEVEEPPLFPSADPCTSPLRKSPGRQEENTSQRSLNRPSFPLEAAEMPPQSIIALDNDAIEPTGKVKIGEESKNTDIDVEMQAKCVSAKPVRFTIAPAWQRSLSGGSSSTDSVCLASSPSSPPIKPELFEGTPRADSALPGCLFRLERSKSITNPATERPNKASRGQESPFGVRLRRTSSLLKYQAEQQRQEAPKQAPSSASSGAASALVKEEPKAPVSETPPPKRTTGSAKGLAAKSIFKEEKKSLKAKAEEGTTKQQMAELQVFGSLHYVTKLEKLFE</sequence>
<feature type="compositionally biased region" description="Low complexity" evidence="1">
    <location>
        <begin position="592"/>
        <end position="602"/>
    </location>
</feature>
<evidence type="ECO:0000256" key="1">
    <source>
        <dbReference type="SAM" id="MobiDB-lite"/>
    </source>
</evidence>